<sequence>MNAHLASIHSDEENIFVYGLINTLGTQEPTTYWIGISTDGGETSWTDGTPVDYYHESWQKTFSKRRRSGTRYCLRCTFQVNCFPFCFCVEWDGFMPACNQQAYYFICKKPEEAVPESPSTTIEASTVPTTKARTEAATAPKTETTTAAKTEPTTPPKTEAETEATTEPKTEAPTPPKAEAGTEAEKEAPTGGKSEAPTPPKAEAETEAEKEAPTGGKSEAPTPPKAEAETEESPTGGKGEAPTPPKAEAETEVKKEAPTGGESEAPTPPKTDAKAEAGTGSMTEAKTKARSAAEPEAKKVAKSGSRVIVKAEGYTEPKVNDCKEWTEFRNYEYKLFSAAKTTWRRHEAQCNREGGHLASIQSAQEHFVLEDLVKECCVNRSTCRAHIGFFSPTNGPPFNWAWTDGTKVKYLPIEGGGRPNARCGEIVVDNKEMQKYLSSSSCRNARELFICKRRVSRNRSAERKSISSPKTLST</sequence>
<feature type="compositionally biased region" description="Basic and acidic residues" evidence="1">
    <location>
        <begin position="202"/>
        <end position="212"/>
    </location>
</feature>
<dbReference type="Proteomes" id="UP000050794">
    <property type="component" value="Unassembled WGS sequence"/>
</dbReference>
<evidence type="ECO:0000259" key="2">
    <source>
        <dbReference type="PROSITE" id="PS50041"/>
    </source>
</evidence>
<dbReference type="WBParaSite" id="TCNE_0001910801-mRNA-1">
    <property type="protein sequence ID" value="TCNE_0001910801-mRNA-1"/>
    <property type="gene ID" value="TCNE_0001910801"/>
</dbReference>
<dbReference type="InterPro" id="IPR050111">
    <property type="entry name" value="C-type_lectin/snaclec_domain"/>
</dbReference>
<evidence type="ECO:0000313" key="4">
    <source>
        <dbReference type="Proteomes" id="UP000050794"/>
    </source>
</evidence>
<feature type="domain" description="C-type lectin" evidence="2">
    <location>
        <begin position="1"/>
        <end position="92"/>
    </location>
</feature>
<proteinExistence type="predicted"/>
<dbReference type="PROSITE" id="PS50041">
    <property type="entry name" value="C_TYPE_LECTIN_2"/>
    <property type="match status" value="2"/>
</dbReference>
<evidence type="ECO:0000313" key="5">
    <source>
        <dbReference type="WBParaSite" id="TCNE_0001910801-mRNA-1"/>
    </source>
</evidence>
<dbReference type="InterPro" id="IPR016186">
    <property type="entry name" value="C-type_lectin-like/link_sf"/>
</dbReference>
<protein>
    <submittedName>
        <fullName evidence="5">C-type lectin domain-containing protein</fullName>
    </submittedName>
</protein>
<name>A0A183VED4_TOXCA</name>
<feature type="compositionally biased region" description="Basic and acidic residues" evidence="1">
    <location>
        <begin position="247"/>
        <end position="257"/>
    </location>
</feature>
<dbReference type="SMART" id="SM00034">
    <property type="entry name" value="CLECT"/>
    <property type="match status" value="1"/>
</dbReference>
<dbReference type="EMBL" id="UYWY01026387">
    <property type="protein sequence ID" value="VDM50425.1"/>
    <property type="molecule type" value="Genomic_DNA"/>
</dbReference>
<gene>
    <name evidence="3" type="ORF">TCNE_LOCUS19104</name>
</gene>
<dbReference type="InterPro" id="IPR016187">
    <property type="entry name" value="CTDL_fold"/>
</dbReference>
<feature type="domain" description="C-type lectin" evidence="2">
    <location>
        <begin position="328"/>
        <end position="442"/>
    </location>
</feature>
<dbReference type="Pfam" id="PF00059">
    <property type="entry name" value="Lectin_C"/>
    <property type="match status" value="2"/>
</dbReference>
<reference evidence="5" key="1">
    <citation type="submission" date="2016-06" db="UniProtKB">
        <authorList>
            <consortium name="WormBaseParasite"/>
        </authorList>
    </citation>
    <scope>IDENTIFICATION</scope>
</reference>
<accession>A0A183VED4</accession>
<feature type="compositionally biased region" description="Low complexity" evidence="1">
    <location>
        <begin position="128"/>
        <end position="152"/>
    </location>
</feature>
<reference evidence="3 4" key="2">
    <citation type="submission" date="2018-11" db="EMBL/GenBank/DDBJ databases">
        <authorList>
            <consortium name="Pathogen Informatics"/>
        </authorList>
    </citation>
    <scope>NUCLEOTIDE SEQUENCE [LARGE SCALE GENOMIC DNA]</scope>
</reference>
<keyword evidence="4" id="KW-1185">Reference proteome</keyword>
<organism evidence="4 5">
    <name type="scientific">Toxocara canis</name>
    <name type="common">Canine roundworm</name>
    <dbReference type="NCBI Taxonomy" id="6265"/>
    <lineage>
        <taxon>Eukaryota</taxon>
        <taxon>Metazoa</taxon>
        <taxon>Ecdysozoa</taxon>
        <taxon>Nematoda</taxon>
        <taxon>Chromadorea</taxon>
        <taxon>Rhabditida</taxon>
        <taxon>Spirurina</taxon>
        <taxon>Ascaridomorpha</taxon>
        <taxon>Ascaridoidea</taxon>
        <taxon>Toxocaridae</taxon>
        <taxon>Toxocara</taxon>
    </lineage>
</organism>
<feature type="compositionally biased region" description="Polar residues" evidence="1">
    <location>
        <begin position="117"/>
        <end position="127"/>
    </location>
</feature>
<dbReference type="InterPro" id="IPR001304">
    <property type="entry name" value="C-type_lectin-like"/>
</dbReference>
<dbReference type="Gene3D" id="3.10.100.10">
    <property type="entry name" value="Mannose-Binding Protein A, subunit A"/>
    <property type="match status" value="2"/>
</dbReference>
<feature type="region of interest" description="Disordered" evidence="1">
    <location>
        <begin position="114"/>
        <end position="304"/>
    </location>
</feature>
<evidence type="ECO:0000256" key="1">
    <source>
        <dbReference type="SAM" id="MobiDB-lite"/>
    </source>
</evidence>
<dbReference type="AlphaFoldDB" id="A0A183VED4"/>
<feature type="compositionally biased region" description="Basic and acidic residues" evidence="1">
    <location>
        <begin position="285"/>
        <end position="299"/>
    </location>
</feature>
<dbReference type="SUPFAM" id="SSF56436">
    <property type="entry name" value="C-type lectin-like"/>
    <property type="match status" value="2"/>
</dbReference>
<evidence type="ECO:0000313" key="3">
    <source>
        <dbReference type="EMBL" id="VDM50425.1"/>
    </source>
</evidence>
<dbReference type="PANTHER" id="PTHR22803">
    <property type="entry name" value="MANNOSE, PHOSPHOLIPASE, LECTIN RECEPTOR RELATED"/>
    <property type="match status" value="1"/>
</dbReference>